<dbReference type="GO" id="GO:0003676">
    <property type="term" value="F:nucleic acid binding"/>
    <property type="evidence" value="ECO:0007669"/>
    <property type="project" value="InterPro"/>
</dbReference>
<dbReference type="OrthoDB" id="1920326at2759"/>
<keyword evidence="2" id="KW-0378">Hydrolase</keyword>
<sequence>MSSQARQLLPYSWRKNSTTGSLIYLRDHELANHELSTLNARIVGFDLEWKPKFYKGGVENPVAVVQLATDDKILLIQVSAMKIEFPEQLVALLRDKDIIKAGVNIAGDLRKLYNDYHVSARSCVELSYMARWVDPQWTGQYSNLIGLARLVQAYEQCTLPKGRVQLSNWEALLNDIQQEYAANDAHAGLKVYRKLQTLALLMEDMPRDSLYTFDVICGRPEHPTGSCWKPEDPRPAVDDIEDNSANCNVTDTNTPTPTEGELDLSRSSMVIKEDVDGGDETENGAEATLPAKLKRKRLRSKKICQEPSFVSDSVDIANNG</sequence>
<dbReference type="CDD" id="cd06141">
    <property type="entry name" value="WRN_exo"/>
    <property type="match status" value="1"/>
</dbReference>
<gene>
    <name evidence="4" type="ORF">BD410DRAFT_712278</name>
</gene>
<dbReference type="SUPFAM" id="SSF53098">
    <property type="entry name" value="Ribonuclease H-like"/>
    <property type="match status" value="1"/>
</dbReference>
<evidence type="ECO:0000313" key="4">
    <source>
        <dbReference type="EMBL" id="TDL28801.1"/>
    </source>
</evidence>
<dbReference type="GO" id="GO:0008408">
    <property type="term" value="F:3'-5' exonuclease activity"/>
    <property type="evidence" value="ECO:0007669"/>
    <property type="project" value="InterPro"/>
</dbReference>
<dbReference type="PANTHER" id="PTHR13620">
    <property type="entry name" value="3-5 EXONUCLEASE"/>
    <property type="match status" value="1"/>
</dbReference>
<keyword evidence="5" id="KW-1185">Reference proteome</keyword>
<reference evidence="4 5" key="1">
    <citation type="submission" date="2018-06" db="EMBL/GenBank/DDBJ databases">
        <title>A transcriptomic atlas of mushroom development highlights an independent origin of complex multicellularity.</title>
        <authorList>
            <consortium name="DOE Joint Genome Institute"/>
            <person name="Krizsan K."/>
            <person name="Almasi E."/>
            <person name="Merenyi Z."/>
            <person name="Sahu N."/>
            <person name="Viragh M."/>
            <person name="Koszo T."/>
            <person name="Mondo S."/>
            <person name="Kiss B."/>
            <person name="Balint B."/>
            <person name="Kues U."/>
            <person name="Barry K."/>
            <person name="Hegedus J.C."/>
            <person name="Henrissat B."/>
            <person name="Johnson J."/>
            <person name="Lipzen A."/>
            <person name="Ohm R."/>
            <person name="Nagy I."/>
            <person name="Pangilinan J."/>
            <person name="Yan J."/>
            <person name="Xiong Y."/>
            <person name="Grigoriev I.V."/>
            <person name="Hibbett D.S."/>
            <person name="Nagy L.G."/>
        </authorList>
    </citation>
    <scope>NUCLEOTIDE SEQUENCE [LARGE SCALE GENOMIC DNA]</scope>
    <source>
        <strain evidence="4 5">SZMC22713</strain>
    </source>
</reference>
<dbReference type="Pfam" id="PF01612">
    <property type="entry name" value="DNA_pol_A_exo1"/>
    <property type="match status" value="1"/>
</dbReference>
<organism evidence="4 5">
    <name type="scientific">Rickenella mellea</name>
    <dbReference type="NCBI Taxonomy" id="50990"/>
    <lineage>
        <taxon>Eukaryota</taxon>
        <taxon>Fungi</taxon>
        <taxon>Dikarya</taxon>
        <taxon>Basidiomycota</taxon>
        <taxon>Agaricomycotina</taxon>
        <taxon>Agaricomycetes</taxon>
        <taxon>Hymenochaetales</taxon>
        <taxon>Rickenellaceae</taxon>
        <taxon>Rickenella</taxon>
    </lineage>
</organism>
<evidence type="ECO:0000256" key="1">
    <source>
        <dbReference type="ARBA" id="ARBA00022722"/>
    </source>
</evidence>
<evidence type="ECO:0000259" key="3">
    <source>
        <dbReference type="SMART" id="SM00474"/>
    </source>
</evidence>
<evidence type="ECO:0000256" key="2">
    <source>
        <dbReference type="ARBA" id="ARBA00022801"/>
    </source>
</evidence>
<evidence type="ECO:0000313" key="5">
    <source>
        <dbReference type="Proteomes" id="UP000294933"/>
    </source>
</evidence>
<dbReference type="InterPro" id="IPR036397">
    <property type="entry name" value="RNaseH_sf"/>
</dbReference>
<dbReference type="InterPro" id="IPR051132">
    <property type="entry name" value="3-5_Exonuclease_domain"/>
</dbReference>
<dbReference type="VEuPathDB" id="FungiDB:BD410DRAFT_712278"/>
<protein>
    <submittedName>
        <fullName evidence="4">Ribonuclease H-like protein</fullName>
    </submittedName>
</protein>
<dbReference type="InterPro" id="IPR012337">
    <property type="entry name" value="RNaseH-like_sf"/>
</dbReference>
<feature type="domain" description="3'-5' exonuclease" evidence="3">
    <location>
        <begin position="22"/>
        <end position="200"/>
    </location>
</feature>
<dbReference type="GO" id="GO:0005737">
    <property type="term" value="C:cytoplasm"/>
    <property type="evidence" value="ECO:0007669"/>
    <property type="project" value="TreeGrafter"/>
</dbReference>
<dbReference type="SMART" id="SM00474">
    <property type="entry name" value="35EXOc"/>
    <property type="match status" value="1"/>
</dbReference>
<accession>A0A4Y7QNH2</accession>
<dbReference type="Gene3D" id="3.30.420.10">
    <property type="entry name" value="Ribonuclease H-like superfamily/Ribonuclease H"/>
    <property type="match status" value="1"/>
</dbReference>
<dbReference type="AlphaFoldDB" id="A0A4Y7QNH2"/>
<name>A0A4Y7QNH2_9AGAM</name>
<dbReference type="GO" id="GO:0005634">
    <property type="term" value="C:nucleus"/>
    <property type="evidence" value="ECO:0007669"/>
    <property type="project" value="TreeGrafter"/>
</dbReference>
<keyword evidence="1" id="KW-0540">Nuclease</keyword>
<dbReference type="STRING" id="50990.A0A4Y7QNH2"/>
<dbReference type="EMBL" id="ML170157">
    <property type="protein sequence ID" value="TDL28801.1"/>
    <property type="molecule type" value="Genomic_DNA"/>
</dbReference>
<dbReference type="Proteomes" id="UP000294933">
    <property type="component" value="Unassembled WGS sequence"/>
</dbReference>
<proteinExistence type="predicted"/>
<dbReference type="GO" id="GO:0006139">
    <property type="term" value="P:nucleobase-containing compound metabolic process"/>
    <property type="evidence" value="ECO:0007669"/>
    <property type="project" value="InterPro"/>
</dbReference>
<dbReference type="PANTHER" id="PTHR13620:SF104">
    <property type="entry name" value="EXONUCLEASE 3'-5' DOMAIN-CONTAINING PROTEIN 2"/>
    <property type="match status" value="1"/>
</dbReference>
<dbReference type="InterPro" id="IPR002562">
    <property type="entry name" value="3'-5'_exonuclease_dom"/>
</dbReference>